<keyword evidence="5" id="KW-1185">Reference proteome</keyword>
<dbReference type="PROSITE" id="PS00678">
    <property type="entry name" value="WD_REPEATS_1"/>
    <property type="match status" value="3"/>
</dbReference>
<dbReference type="PROSITE" id="PS50082">
    <property type="entry name" value="WD_REPEATS_2"/>
    <property type="match status" value="4"/>
</dbReference>
<dbReference type="InterPro" id="IPR020472">
    <property type="entry name" value="WD40_PAC1"/>
</dbReference>
<keyword evidence="2" id="KW-0677">Repeat</keyword>
<evidence type="ECO:0000256" key="3">
    <source>
        <dbReference type="PROSITE-ProRule" id="PRU00221"/>
    </source>
</evidence>
<dbReference type="RefSeq" id="XP_040740879.1">
    <property type="nucleotide sequence ID" value="XM_040891875.1"/>
</dbReference>
<dbReference type="InterPro" id="IPR050505">
    <property type="entry name" value="WDR55/POC1"/>
</dbReference>
<dbReference type="EMBL" id="MCFD01000014">
    <property type="protein sequence ID" value="ORX66920.1"/>
    <property type="molecule type" value="Genomic_DNA"/>
</dbReference>
<proteinExistence type="predicted"/>
<dbReference type="PANTHER" id="PTHR44019:SF8">
    <property type="entry name" value="POC1 CENTRIOLAR PROTEIN HOMOLOG"/>
    <property type="match status" value="1"/>
</dbReference>
<dbReference type="PANTHER" id="PTHR44019">
    <property type="entry name" value="WD REPEAT-CONTAINING PROTEIN 55"/>
    <property type="match status" value="1"/>
</dbReference>
<feature type="repeat" description="WD" evidence="3">
    <location>
        <begin position="55"/>
        <end position="96"/>
    </location>
</feature>
<dbReference type="SMART" id="SM00320">
    <property type="entry name" value="WD40"/>
    <property type="match status" value="6"/>
</dbReference>
<evidence type="ECO:0000256" key="1">
    <source>
        <dbReference type="ARBA" id="ARBA00022574"/>
    </source>
</evidence>
<dbReference type="InterPro" id="IPR036322">
    <property type="entry name" value="WD40_repeat_dom_sf"/>
</dbReference>
<dbReference type="GeneID" id="63808523"/>
<dbReference type="PRINTS" id="PR00320">
    <property type="entry name" value="GPROTEINBRPT"/>
</dbReference>
<dbReference type="CDD" id="cd00200">
    <property type="entry name" value="WD40"/>
    <property type="match status" value="1"/>
</dbReference>
<keyword evidence="1 3" id="KW-0853">WD repeat</keyword>
<evidence type="ECO:0000313" key="4">
    <source>
        <dbReference type="EMBL" id="ORX66920.1"/>
    </source>
</evidence>
<dbReference type="SUPFAM" id="SSF50978">
    <property type="entry name" value="WD40 repeat-like"/>
    <property type="match status" value="1"/>
</dbReference>
<organism evidence="4 5">
    <name type="scientific">Linderina pennispora</name>
    <dbReference type="NCBI Taxonomy" id="61395"/>
    <lineage>
        <taxon>Eukaryota</taxon>
        <taxon>Fungi</taxon>
        <taxon>Fungi incertae sedis</taxon>
        <taxon>Zoopagomycota</taxon>
        <taxon>Kickxellomycotina</taxon>
        <taxon>Kickxellomycetes</taxon>
        <taxon>Kickxellales</taxon>
        <taxon>Kickxellaceae</taxon>
        <taxon>Linderina</taxon>
    </lineage>
</organism>
<dbReference type="OrthoDB" id="538223at2759"/>
<dbReference type="InterPro" id="IPR019775">
    <property type="entry name" value="WD40_repeat_CS"/>
</dbReference>
<dbReference type="InterPro" id="IPR015943">
    <property type="entry name" value="WD40/YVTN_repeat-like_dom_sf"/>
</dbReference>
<dbReference type="PROSITE" id="PS50294">
    <property type="entry name" value="WD_REPEATS_REGION"/>
    <property type="match status" value="4"/>
</dbReference>
<protein>
    <submittedName>
        <fullName evidence="4">WD repeat-containing protein 61-like protein</fullName>
    </submittedName>
</protein>
<dbReference type="Proteomes" id="UP000193922">
    <property type="component" value="Unassembled WGS sequence"/>
</dbReference>
<feature type="repeat" description="WD" evidence="3">
    <location>
        <begin position="13"/>
        <end position="54"/>
    </location>
</feature>
<dbReference type="AlphaFoldDB" id="A0A1Y1W071"/>
<feature type="repeat" description="WD" evidence="3">
    <location>
        <begin position="202"/>
        <end position="243"/>
    </location>
</feature>
<evidence type="ECO:0000256" key="2">
    <source>
        <dbReference type="ARBA" id="ARBA00022737"/>
    </source>
</evidence>
<feature type="repeat" description="WD" evidence="3">
    <location>
        <begin position="244"/>
        <end position="285"/>
    </location>
</feature>
<dbReference type="Pfam" id="PF00400">
    <property type="entry name" value="WD40"/>
    <property type="match status" value="5"/>
</dbReference>
<dbReference type="STRING" id="61395.A0A1Y1W071"/>
<gene>
    <name evidence="4" type="ORF">DL89DRAFT_61589</name>
</gene>
<comment type="caution">
    <text evidence="4">The sequence shown here is derived from an EMBL/GenBank/DDBJ whole genome shotgun (WGS) entry which is preliminary data.</text>
</comment>
<dbReference type="Gene3D" id="2.130.10.10">
    <property type="entry name" value="YVTN repeat-like/Quinoprotein amine dehydrogenase"/>
    <property type="match status" value="2"/>
</dbReference>
<dbReference type="InterPro" id="IPR001680">
    <property type="entry name" value="WD40_rpt"/>
</dbReference>
<accession>A0A1Y1W071</accession>
<reference evidence="4 5" key="1">
    <citation type="submission" date="2016-07" db="EMBL/GenBank/DDBJ databases">
        <title>Pervasive Adenine N6-methylation of Active Genes in Fungi.</title>
        <authorList>
            <consortium name="DOE Joint Genome Institute"/>
            <person name="Mondo S.J."/>
            <person name="Dannebaum R.O."/>
            <person name="Kuo R.C."/>
            <person name="Labutti K."/>
            <person name="Haridas S."/>
            <person name="Kuo A."/>
            <person name="Salamov A."/>
            <person name="Ahrendt S.R."/>
            <person name="Lipzen A."/>
            <person name="Sullivan W."/>
            <person name="Andreopoulos W.B."/>
            <person name="Clum A."/>
            <person name="Lindquist E."/>
            <person name="Daum C."/>
            <person name="Ramamoorthy G.K."/>
            <person name="Gryganskyi A."/>
            <person name="Culley D."/>
            <person name="Magnuson J.K."/>
            <person name="James T.Y."/>
            <person name="O'Malley M.A."/>
            <person name="Stajich J.E."/>
            <person name="Spatafora J.W."/>
            <person name="Visel A."/>
            <person name="Grigoriev I.V."/>
        </authorList>
    </citation>
    <scope>NUCLEOTIDE SEQUENCE [LARGE SCALE GENOMIC DNA]</scope>
    <source>
        <strain evidence="4 5">ATCC 12442</strain>
    </source>
</reference>
<name>A0A1Y1W071_9FUNG</name>
<evidence type="ECO:0000313" key="5">
    <source>
        <dbReference type="Proteomes" id="UP000193922"/>
    </source>
</evidence>
<sequence>MSSALYSAGALIDQAHEDDIWHASWISGQHKLATAGSDEVVKIWDVQSGECMQQLKGSDYAITSLDVNKQGTRLLTSSMDNKIRLWDIESLDGTRTQTSPLLEIDAGAINAWKSRFINETTVYGEDDTTSTRSSMIGSCTDKGKVRLWSLDKGALVSELSTSRPNFMYAMAASPDGALVACAGVGSSVYVFDTVTGSLVSTFAGHSDNIRSISFSRDSGLIVSASDDKQIQLHDVRHGSAVATFLGHTGWVLSAEIHPDGQYIASGSVDTKVKIWDIAQRACVETHSQHSQAVWSVAWQRESDQVAISRPMLASVGEDCAVQIYDPLLA</sequence>